<dbReference type="AlphaFoldDB" id="A0A2R8A751"/>
<name>A0A2R8A751_9RHOB</name>
<accession>A0A2R8A751</accession>
<dbReference type="PANTHER" id="PTHR10285">
    <property type="entry name" value="URIDINE KINASE"/>
    <property type="match status" value="1"/>
</dbReference>
<dbReference type="EMBL" id="OMKW01000001">
    <property type="protein sequence ID" value="SPF28073.1"/>
    <property type="molecule type" value="Genomic_DNA"/>
</dbReference>
<dbReference type="RefSeq" id="WP_108780811.1">
    <property type="nucleotide sequence ID" value="NZ_OMKW01000001.1"/>
</dbReference>
<dbReference type="EC" id="2.7.1.33" evidence="1"/>
<keyword evidence="1" id="KW-0808">Transferase</keyword>
<dbReference type="OrthoDB" id="1550976at2"/>
<dbReference type="Pfam" id="PF03308">
    <property type="entry name" value="MeaB"/>
    <property type="match status" value="1"/>
</dbReference>
<keyword evidence="2" id="KW-1185">Reference proteome</keyword>
<evidence type="ECO:0000313" key="1">
    <source>
        <dbReference type="EMBL" id="SPF28073.1"/>
    </source>
</evidence>
<dbReference type="GO" id="GO:0004594">
    <property type="term" value="F:pantothenate kinase activity"/>
    <property type="evidence" value="ECO:0007669"/>
    <property type="project" value="UniProtKB-EC"/>
</dbReference>
<gene>
    <name evidence="1" type="primary">coaA</name>
    <name evidence="1" type="ORF">POI8812_00371</name>
</gene>
<dbReference type="Proteomes" id="UP000244932">
    <property type="component" value="Unassembled WGS sequence"/>
</dbReference>
<dbReference type="SUPFAM" id="SSF52540">
    <property type="entry name" value="P-loop containing nucleoside triphosphate hydrolases"/>
    <property type="match status" value="1"/>
</dbReference>
<reference evidence="1 2" key="1">
    <citation type="submission" date="2018-03" db="EMBL/GenBank/DDBJ databases">
        <authorList>
            <person name="Keele B.F."/>
        </authorList>
    </citation>
    <scope>NUCLEOTIDE SEQUENCE [LARGE SCALE GENOMIC DNA]</scope>
    <source>
        <strain evidence="1 2">CeCT 8812</strain>
    </source>
</reference>
<keyword evidence="1" id="KW-0418">Kinase</keyword>
<organism evidence="1 2">
    <name type="scientific">Pontivivens insulae</name>
    <dbReference type="NCBI Taxonomy" id="1639689"/>
    <lineage>
        <taxon>Bacteria</taxon>
        <taxon>Pseudomonadati</taxon>
        <taxon>Pseudomonadota</taxon>
        <taxon>Alphaproteobacteria</taxon>
        <taxon>Rhodobacterales</taxon>
        <taxon>Paracoccaceae</taxon>
        <taxon>Pontivivens</taxon>
    </lineage>
</organism>
<sequence>MTSWDPNLSAIAMQVRATASRQRRKLIALAGAPGSGKSTLGEALAGKLTEDGTKAAVVPMDGFHLDNRIIAPRGDLARKGAPHTFDAAGLLRLLPALAQDDEVYYPLFDRRMDCAIAGAGALAPDTEVVIVEGNYLLLGQPEWQSMTSYWDMTIMLYVPFEELERRLVERWEAHGLPPEDAVARARSNDLPNARAVIEHSMFADLTVR</sequence>
<evidence type="ECO:0000313" key="2">
    <source>
        <dbReference type="Proteomes" id="UP000244932"/>
    </source>
</evidence>
<dbReference type="Gene3D" id="3.40.50.300">
    <property type="entry name" value="P-loop containing nucleotide triphosphate hydrolases"/>
    <property type="match status" value="1"/>
</dbReference>
<dbReference type="NCBIfam" id="NF006746">
    <property type="entry name" value="PRK09270.1-5"/>
    <property type="match status" value="1"/>
</dbReference>
<dbReference type="InterPro" id="IPR027417">
    <property type="entry name" value="P-loop_NTPase"/>
</dbReference>
<proteinExistence type="predicted"/>
<protein>
    <submittedName>
        <fullName evidence="1">Pantothenate kinase</fullName>
        <ecNumber evidence="1">2.7.1.33</ecNumber>
    </submittedName>
</protein>